<dbReference type="InterPro" id="IPR020635">
    <property type="entry name" value="Tyr_kinase_cat_dom"/>
</dbReference>
<organism evidence="7 8">
    <name type="scientific">Cinnamomum micranthum f. kanehirae</name>
    <dbReference type="NCBI Taxonomy" id="337451"/>
    <lineage>
        <taxon>Eukaryota</taxon>
        <taxon>Viridiplantae</taxon>
        <taxon>Streptophyta</taxon>
        <taxon>Embryophyta</taxon>
        <taxon>Tracheophyta</taxon>
        <taxon>Spermatophyta</taxon>
        <taxon>Magnoliopsida</taxon>
        <taxon>Magnoliidae</taxon>
        <taxon>Laurales</taxon>
        <taxon>Lauraceae</taxon>
        <taxon>Cinnamomum</taxon>
    </lineage>
</organism>
<proteinExistence type="predicted"/>
<evidence type="ECO:0000256" key="3">
    <source>
        <dbReference type="ARBA" id="ARBA00022729"/>
    </source>
</evidence>
<keyword evidence="3" id="KW-0732">Signal</keyword>
<dbReference type="GO" id="GO:0016020">
    <property type="term" value="C:membrane"/>
    <property type="evidence" value="ECO:0007669"/>
    <property type="project" value="UniProtKB-SubCell"/>
</dbReference>
<keyword evidence="2" id="KW-0812">Transmembrane</keyword>
<dbReference type="GO" id="GO:0004713">
    <property type="term" value="F:protein tyrosine kinase activity"/>
    <property type="evidence" value="ECO:0007669"/>
    <property type="project" value="InterPro"/>
</dbReference>
<gene>
    <name evidence="7" type="ORF">CKAN_02080600</name>
</gene>
<dbReference type="Proteomes" id="UP000283530">
    <property type="component" value="Unassembled WGS sequence"/>
</dbReference>
<keyword evidence="4" id="KW-1133">Transmembrane helix</keyword>
<dbReference type="STRING" id="337451.A0A3S3NB19"/>
<evidence type="ECO:0000256" key="5">
    <source>
        <dbReference type="ARBA" id="ARBA00023136"/>
    </source>
</evidence>
<dbReference type="InterPro" id="IPR011009">
    <property type="entry name" value="Kinase-like_dom_sf"/>
</dbReference>
<keyword evidence="8" id="KW-1185">Reference proteome</keyword>
<evidence type="ECO:0000256" key="2">
    <source>
        <dbReference type="ARBA" id="ARBA00022692"/>
    </source>
</evidence>
<dbReference type="EMBL" id="QPKB01000009">
    <property type="protein sequence ID" value="RWR91640.1"/>
    <property type="molecule type" value="Genomic_DNA"/>
</dbReference>
<keyword evidence="7" id="KW-0418">Kinase</keyword>
<keyword evidence="5" id="KW-0472">Membrane</keyword>
<dbReference type="SUPFAM" id="SSF56112">
    <property type="entry name" value="Protein kinase-like (PK-like)"/>
    <property type="match status" value="1"/>
</dbReference>
<dbReference type="OrthoDB" id="619632at2759"/>
<dbReference type="Gene3D" id="1.10.510.10">
    <property type="entry name" value="Transferase(Phosphotransferase) domain 1"/>
    <property type="match status" value="2"/>
</dbReference>
<dbReference type="PANTHER" id="PTHR47974:SF3">
    <property type="entry name" value="RECEPTOR-LIKE SERINE_THREONINE-PROTEIN KINASE"/>
    <property type="match status" value="1"/>
</dbReference>
<comment type="subcellular location">
    <subcellularLocation>
        <location evidence="1">Membrane</location>
        <topology evidence="1">Single-pass membrane protein</topology>
    </subcellularLocation>
</comment>
<evidence type="ECO:0000313" key="7">
    <source>
        <dbReference type="EMBL" id="RWR91640.1"/>
    </source>
</evidence>
<evidence type="ECO:0000259" key="6">
    <source>
        <dbReference type="SMART" id="SM00219"/>
    </source>
</evidence>
<keyword evidence="7" id="KW-0808">Transferase</keyword>
<dbReference type="AlphaFoldDB" id="A0A3S3NB19"/>
<accession>A0A3S3NB19</accession>
<dbReference type="PANTHER" id="PTHR47974">
    <property type="entry name" value="OS07G0415500 PROTEIN"/>
    <property type="match status" value="1"/>
</dbReference>
<keyword evidence="7" id="KW-0675">Receptor</keyword>
<name>A0A3S3NB19_9MAGN</name>
<dbReference type="Pfam" id="PF07714">
    <property type="entry name" value="PK_Tyr_Ser-Thr"/>
    <property type="match status" value="1"/>
</dbReference>
<sequence>MWGYCAEKHHRLLVFEYMEHGSLAENLSSNALDWEKRFEIAVGTAKGLAYLHEECLEWLLEDQRDKRVHGTRVDHESTHTSKVDVYSYGIVLLEMVTGKRSFVSNDVCEGEGWECKNLVTWVREMMSESNGRLGKIEDILDPKIDGAYDVAKMDLLVRVALHCVEEDRDARPTMSQVVHMLLYDESSD</sequence>
<evidence type="ECO:0000313" key="8">
    <source>
        <dbReference type="Proteomes" id="UP000283530"/>
    </source>
</evidence>
<protein>
    <submittedName>
        <fullName evidence="7">Putative receptor protein kinase ZmPK1</fullName>
    </submittedName>
</protein>
<comment type="caution">
    <text evidence="7">The sequence shown here is derived from an EMBL/GenBank/DDBJ whole genome shotgun (WGS) entry which is preliminary data.</text>
</comment>
<feature type="domain" description="Tyrosine-protein kinase catalytic" evidence="6">
    <location>
        <begin position="3"/>
        <end position="181"/>
    </location>
</feature>
<evidence type="ECO:0000256" key="4">
    <source>
        <dbReference type="ARBA" id="ARBA00022989"/>
    </source>
</evidence>
<dbReference type="SMART" id="SM00219">
    <property type="entry name" value="TyrKc"/>
    <property type="match status" value="1"/>
</dbReference>
<evidence type="ECO:0000256" key="1">
    <source>
        <dbReference type="ARBA" id="ARBA00004167"/>
    </source>
</evidence>
<dbReference type="InterPro" id="IPR001245">
    <property type="entry name" value="Ser-Thr/Tyr_kinase_cat_dom"/>
</dbReference>
<reference evidence="7 8" key="1">
    <citation type="journal article" date="2019" name="Nat. Plants">
        <title>Stout camphor tree genome fills gaps in understanding of flowering plant genome evolution.</title>
        <authorList>
            <person name="Chaw S.M."/>
            <person name="Liu Y.C."/>
            <person name="Wu Y.W."/>
            <person name="Wang H.Y."/>
            <person name="Lin C.I."/>
            <person name="Wu C.S."/>
            <person name="Ke H.M."/>
            <person name="Chang L.Y."/>
            <person name="Hsu C.Y."/>
            <person name="Yang H.T."/>
            <person name="Sudianto E."/>
            <person name="Hsu M.H."/>
            <person name="Wu K.P."/>
            <person name="Wang L.N."/>
            <person name="Leebens-Mack J.H."/>
            <person name="Tsai I.J."/>
        </authorList>
    </citation>
    <scope>NUCLEOTIDE SEQUENCE [LARGE SCALE GENOMIC DNA]</scope>
    <source>
        <strain evidence="8">cv. Chaw 1501</strain>
        <tissue evidence="7">Young leaves</tissue>
    </source>
</reference>